<gene>
    <name evidence="9" type="ORF">K1I37_15715</name>
</gene>
<keyword evidence="5 7" id="KW-0949">S-adenosyl-L-methionine</keyword>
<dbReference type="Gene3D" id="2.30.130.60">
    <property type="match status" value="1"/>
</dbReference>
<feature type="active site" description="Nucleophile" evidence="7">
    <location>
        <position position="236"/>
    </location>
</feature>
<dbReference type="Pfam" id="PF13636">
    <property type="entry name" value="Methyltranf_PUA"/>
    <property type="match status" value="1"/>
</dbReference>
<dbReference type="KEGG" id="aaco:K1I37_15715"/>
<dbReference type="RefSeq" id="WP_021298247.1">
    <property type="nucleotide sequence ID" value="NZ_AURB01000180.1"/>
</dbReference>
<keyword evidence="2" id="KW-0963">Cytoplasm</keyword>
<dbReference type="EMBL" id="CP080467">
    <property type="protein sequence ID" value="UNO48114.1"/>
    <property type="molecule type" value="Genomic_DNA"/>
</dbReference>
<dbReference type="Pfam" id="PF01189">
    <property type="entry name" value="Methyltr_RsmB-F"/>
    <property type="match status" value="1"/>
</dbReference>
<feature type="binding site" evidence="7">
    <location>
        <begin position="115"/>
        <end position="121"/>
    </location>
    <ligand>
        <name>S-adenosyl-L-methionine</name>
        <dbReference type="ChEBI" id="CHEBI:59789"/>
    </ligand>
</feature>
<dbReference type="AlphaFoldDB" id="T0CS57"/>
<reference evidence="10" key="1">
    <citation type="journal article" date="2022" name="G3 (Bethesda)">
        <title>Unveiling the complete genome sequence of Alicyclobacillus acidoterrestris DSM 3922T, a taint-producing strain.</title>
        <authorList>
            <person name="Leonardo I.C."/>
            <person name="Barreto Crespo M.T."/>
            <person name="Gaspar F.B."/>
        </authorList>
    </citation>
    <scope>NUCLEOTIDE SEQUENCE [LARGE SCALE GENOMIC DNA]</scope>
    <source>
        <strain evidence="10">DSM 3922</strain>
    </source>
</reference>
<dbReference type="GO" id="GO:0003723">
    <property type="term" value="F:RNA binding"/>
    <property type="evidence" value="ECO:0007669"/>
    <property type="project" value="UniProtKB-UniRule"/>
</dbReference>
<dbReference type="InterPro" id="IPR023267">
    <property type="entry name" value="RCMT"/>
</dbReference>
<dbReference type="CDD" id="cd02440">
    <property type="entry name" value="AdoMet_MTases"/>
    <property type="match status" value="1"/>
</dbReference>
<keyword evidence="6 7" id="KW-0694">RNA-binding</keyword>
<evidence type="ECO:0000313" key="10">
    <source>
        <dbReference type="Proteomes" id="UP000829401"/>
    </source>
</evidence>
<keyword evidence="10" id="KW-1185">Reference proteome</keyword>
<dbReference type="InterPro" id="IPR031341">
    <property type="entry name" value="Methyltr_RsmF_N"/>
</dbReference>
<dbReference type="InterPro" id="IPR001678">
    <property type="entry name" value="MeTrfase_RsmB-F_NOP2_dom"/>
</dbReference>
<protein>
    <submittedName>
        <fullName evidence="9">RsmB/NOP family class I SAM-dependent RNA methyltransferase</fullName>
    </submittedName>
</protein>
<dbReference type="InterPro" id="IPR029063">
    <property type="entry name" value="SAM-dependent_MTases_sf"/>
</dbReference>
<dbReference type="SUPFAM" id="SSF53335">
    <property type="entry name" value="S-adenosyl-L-methionine-dependent methyltransferases"/>
    <property type="match status" value="1"/>
</dbReference>
<evidence type="ECO:0000256" key="8">
    <source>
        <dbReference type="SAM" id="MobiDB-lite"/>
    </source>
</evidence>
<organism evidence="9 10">
    <name type="scientific">Alicyclobacillus acidoterrestris (strain ATCC 49025 / DSM 3922 / CIP 106132 / NCIMB 13137 / GD3B)</name>
    <dbReference type="NCBI Taxonomy" id="1356854"/>
    <lineage>
        <taxon>Bacteria</taxon>
        <taxon>Bacillati</taxon>
        <taxon>Bacillota</taxon>
        <taxon>Bacilli</taxon>
        <taxon>Bacillales</taxon>
        <taxon>Alicyclobacillaceae</taxon>
        <taxon>Alicyclobacillus</taxon>
    </lineage>
</organism>
<accession>A0A9E7CQM3</accession>
<dbReference type="Pfam" id="PF17125">
    <property type="entry name" value="Methyltr_RsmF_N"/>
    <property type="match status" value="1"/>
</dbReference>
<dbReference type="InterPro" id="IPR027391">
    <property type="entry name" value="Nol1_Nop2_Fmu_2"/>
</dbReference>
<comment type="caution">
    <text evidence="7">Lacks conserved residue(s) required for the propagation of feature annotation.</text>
</comment>
<keyword evidence="3 7" id="KW-0489">Methyltransferase</keyword>
<dbReference type="GO" id="GO:0001510">
    <property type="term" value="P:RNA methylation"/>
    <property type="evidence" value="ECO:0007669"/>
    <property type="project" value="InterPro"/>
</dbReference>
<evidence type="ECO:0000256" key="5">
    <source>
        <dbReference type="ARBA" id="ARBA00022691"/>
    </source>
</evidence>
<dbReference type="InterPro" id="IPR049560">
    <property type="entry name" value="MeTrfase_RsmB-F_NOP2_cat"/>
</dbReference>
<evidence type="ECO:0000313" key="9">
    <source>
        <dbReference type="EMBL" id="UNO48114.1"/>
    </source>
</evidence>
<name>T0CS57_ALIAG</name>
<evidence type="ECO:0000256" key="4">
    <source>
        <dbReference type="ARBA" id="ARBA00022679"/>
    </source>
</evidence>
<sequence>MQLPKAFVEMMKPLLGAEWADFVAAFRETPTRGVRVDKWSISETSQTSSPIPPAVQPHLTGPIPWMPFGFYIDQESALGRTVYHEVGAFYIQEPSAMAIARALDPQPGERILDLCAAPGGKTTAIARLQKELGQLVANEIHPARVRILAENLERMGTAAAVTNASPAELGAAWPDAFDAILVDAPCSGEGMFRKDPSALAQWSDDAPTRCAARQQDILTSAVSMLRPGGRLIYSTCTFNPMENEQIVAWLEDTFGMSVEELPDLPHWSPGRPDFADGRDSLLRTRRLWPHRARGEGHFVARLRKPEGDTRRHHLPAGIDVHPRSTHKKAASRRTSLSSNAEFETWFADVYASSEMSIQKPLLHKDIYFSDELRDLPFSGIRVLRPGTPLAKRGANRIEPLHGLALRGHPSDFVRTVAVDEQEAIRFIAGDALANPTQMKGFVVVEHAGLCLGWGKAVPGRINNLYPKGWRKTGLVELS</sequence>
<dbReference type="PANTHER" id="PTHR22807:SF30">
    <property type="entry name" value="28S RRNA (CYTOSINE(4447)-C(5))-METHYLTRANSFERASE-RELATED"/>
    <property type="match status" value="1"/>
</dbReference>
<keyword evidence="4 7" id="KW-0808">Transferase</keyword>
<proteinExistence type="inferred from homology"/>
<feature type="binding site" evidence="7">
    <location>
        <position position="183"/>
    </location>
    <ligand>
        <name>S-adenosyl-L-methionine</name>
        <dbReference type="ChEBI" id="CHEBI:59789"/>
    </ligand>
</feature>
<dbReference type="eggNOG" id="COG0144">
    <property type="taxonomic scope" value="Bacteria"/>
</dbReference>
<feature type="region of interest" description="Disordered" evidence="8">
    <location>
        <begin position="309"/>
        <end position="334"/>
    </location>
</feature>
<dbReference type="Gene3D" id="3.40.50.150">
    <property type="entry name" value="Vaccinia Virus protein VP39"/>
    <property type="match status" value="1"/>
</dbReference>
<dbReference type="PANTHER" id="PTHR22807">
    <property type="entry name" value="NOP2 YEAST -RELATED NOL1/NOP2/FMU SUN DOMAIN-CONTAINING"/>
    <property type="match status" value="1"/>
</dbReference>
<dbReference type="PROSITE" id="PS51686">
    <property type="entry name" value="SAM_MT_RSMB_NOP"/>
    <property type="match status" value="1"/>
</dbReference>
<dbReference type="PRINTS" id="PR02008">
    <property type="entry name" value="RCMTFAMILY"/>
</dbReference>
<evidence type="ECO:0000256" key="2">
    <source>
        <dbReference type="ARBA" id="ARBA00022490"/>
    </source>
</evidence>
<dbReference type="Gene3D" id="3.30.70.1170">
    <property type="entry name" value="Sun protein, domain 3"/>
    <property type="match status" value="1"/>
</dbReference>
<evidence type="ECO:0000256" key="3">
    <source>
        <dbReference type="ARBA" id="ARBA00022603"/>
    </source>
</evidence>
<dbReference type="GO" id="GO:0008173">
    <property type="term" value="F:RNA methyltransferase activity"/>
    <property type="evidence" value="ECO:0007669"/>
    <property type="project" value="InterPro"/>
</dbReference>
<dbReference type="STRING" id="1356854.N007_15390"/>
<accession>T0CS57</accession>
<dbReference type="Proteomes" id="UP000829401">
    <property type="component" value="Chromosome"/>
</dbReference>
<comment type="similarity">
    <text evidence="1 7">Belongs to the class I-like SAM-binding methyltransferase superfamily. RsmB/NOP family.</text>
</comment>
<dbReference type="InterPro" id="IPR018314">
    <property type="entry name" value="RsmB/NOL1/NOP2-like_CS"/>
</dbReference>
<evidence type="ECO:0000256" key="6">
    <source>
        <dbReference type="ARBA" id="ARBA00022884"/>
    </source>
</evidence>
<dbReference type="PROSITE" id="PS01153">
    <property type="entry name" value="NOL1_NOP2_SUN"/>
    <property type="match status" value="1"/>
</dbReference>
<feature type="binding site" evidence="7">
    <location>
        <position position="139"/>
    </location>
    <ligand>
        <name>S-adenosyl-L-methionine</name>
        <dbReference type="ChEBI" id="CHEBI:59789"/>
    </ligand>
</feature>
<evidence type="ECO:0000256" key="1">
    <source>
        <dbReference type="ARBA" id="ARBA00007494"/>
    </source>
</evidence>
<evidence type="ECO:0000256" key="7">
    <source>
        <dbReference type="PROSITE-ProRule" id="PRU01023"/>
    </source>
</evidence>